<name>J3PBE1_GAET3</name>
<proteinExistence type="predicted"/>
<dbReference type="AlphaFoldDB" id="J3PBE1"/>
<reference evidence="2" key="4">
    <citation type="journal article" date="2015" name="G3 (Bethesda)">
        <title>Genome sequences of three phytopathogenic species of the Magnaporthaceae family of fungi.</title>
        <authorList>
            <person name="Okagaki L.H."/>
            <person name="Nunes C.C."/>
            <person name="Sailsbery J."/>
            <person name="Clay B."/>
            <person name="Brown D."/>
            <person name="John T."/>
            <person name="Oh Y."/>
            <person name="Young N."/>
            <person name="Fitzgerald M."/>
            <person name="Haas B.J."/>
            <person name="Zeng Q."/>
            <person name="Young S."/>
            <person name="Adiconis X."/>
            <person name="Fan L."/>
            <person name="Levin J.Z."/>
            <person name="Mitchell T.K."/>
            <person name="Okubara P.A."/>
            <person name="Farman M.L."/>
            <person name="Kohn L.M."/>
            <person name="Birren B."/>
            <person name="Ma L.-J."/>
            <person name="Dean R.A."/>
        </authorList>
    </citation>
    <scope>NUCLEOTIDE SEQUENCE</scope>
    <source>
        <strain evidence="2">R3-111a-1</strain>
    </source>
</reference>
<keyword evidence="3" id="KW-1185">Reference proteome</keyword>
<evidence type="ECO:0000313" key="2">
    <source>
        <dbReference type="EnsemblFungi" id="EJT71558"/>
    </source>
</evidence>
<dbReference type="EMBL" id="GL385400">
    <property type="protein sequence ID" value="EJT71558.1"/>
    <property type="molecule type" value="Genomic_DNA"/>
</dbReference>
<organism evidence="1">
    <name type="scientific">Gaeumannomyces tritici (strain R3-111a-1)</name>
    <name type="common">Wheat and barley take-all root rot fungus</name>
    <name type="synonym">Gaeumannomyces graminis var. tritici</name>
    <dbReference type="NCBI Taxonomy" id="644352"/>
    <lineage>
        <taxon>Eukaryota</taxon>
        <taxon>Fungi</taxon>
        <taxon>Dikarya</taxon>
        <taxon>Ascomycota</taxon>
        <taxon>Pezizomycotina</taxon>
        <taxon>Sordariomycetes</taxon>
        <taxon>Sordariomycetidae</taxon>
        <taxon>Magnaporthales</taxon>
        <taxon>Magnaporthaceae</taxon>
        <taxon>Gaeumannomyces</taxon>
    </lineage>
</organism>
<reference evidence="1" key="2">
    <citation type="submission" date="2010-07" db="EMBL/GenBank/DDBJ databases">
        <authorList>
            <consortium name="The Broad Institute Genome Sequencing Platform"/>
            <consortium name="Broad Institute Genome Sequencing Center for Infectious Disease"/>
            <person name="Ma L.-J."/>
            <person name="Dead R."/>
            <person name="Young S."/>
            <person name="Zeng Q."/>
            <person name="Koehrsen M."/>
            <person name="Alvarado L."/>
            <person name="Berlin A."/>
            <person name="Chapman S.B."/>
            <person name="Chen Z."/>
            <person name="Freedman E."/>
            <person name="Gellesch M."/>
            <person name="Goldberg J."/>
            <person name="Griggs A."/>
            <person name="Gujja S."/>
            <person name="Heilman E.R."/>
            <person name="Heiman D."/>
            <person name="Hepburn T."/>
            <person name="Howarth C."/>
            <person name="Jen D."/>
            <person name="Larson L."/>
            <person name="Mehta T."/>
            <person name="Neiman D."/>
            <person name="Pearson M."/>
            <person name="Roberts A."/>
            <person name="Saif S."/>
            <person name="Shea T."/>
            <person name="Shenoy N."/>
            <person name="Sisk P."/>
            <person name="Stolte C."/>
            <person name="Sykes S."/>
            <person name="Walk T."/>
            <person name="White J."/>
            <person name="Yandava C."/>
            <person name="Haas B."/>
            <person name="Nusbaum C."/>
            <person name="Birren B."/>
        </authorList>
    </citation>
    <scope>NUCLEOTIDE SEQUENCE</scope>
    <source>
        <strain evidence="1">R3-111a-1</strain>
    </source>
</reference>
<evidence type="ECO:0000313" key="1">
    <source>
        <dbReference type="EMBL" id="EJT71558.1"/>
    </source>
</evidence>
<dbReference type="EnsemblFungi" id="EJT71558">
    <property type="protein sequence ID" value="EJT71558"/>
    <property type="gene ID" value="GGTG_10815"/>
</dbReference>
<dbReference type="HOGENOM" id="CLU_3125172_0_0_1"/>
<gene>
    <name evidence="2" type="primary">20351273</name>
    <name evidence="1" type="ORF">GGTG_10815</name>
</gene>
<accession>J3PBE1</accession>
<reference evidence="3" key="1">
    <citation type="submission" date="2010-07" db="EMBL/GenBank/DDBJ databases">
        <title>The genome sequence of Gaeumannomyces graminis var. tritici strain R3-111a-1.</title>
        <authorList>
            <consortium name="The Broad Institute Genome Sequencing Platform"/>
            <person name="Ma L.-J."/>
            <person name="Dead R."/>
            <person name="Young S."/>
            <person name="Zeng Q."/>
            <person name="Koehrsen M."/>
            <person name="Alvarado L."/>
            <person name="Berlin A."/>
            <person name="Chapman S.B."/>
            <person name="Chen Z."/>
            <person name="Freedman E."/>
            <person name="Gellesch M."/>
            <person name="Goldberg J."/>
            <person name="Griggs A."/>
            <person name="Gujja S."/>
            <person name="Heilman E.R."/>
            <person name="Heiman D."/>
            <person name="Hepburn T."/>
            <person name="Howarth C."/>
            <person name="Jen D."/>
            <person name="Larson L."/>
            <person name="Mehta T."/>
            <person name="Neiman D."/>
            <person name="Pearson M."/>
            <person name="Roberts A."/>
            <person name="Saif S."/>
            <person name="Shea T."/>
            <person name="Shenoy N."/>
            <person name="Sisk P."/>
            <person name="Stolte C."/>
            <person name="Sykes S."/>
            <person name="Walk T."/>
            <person name="White J."/>
            <person name="Yandava C."/>
            <person name="Haas B."/>
            <person name="Nusbaum C."/>
            <person name="Birren B."/>
        </authorList>
    </citation>
    <scope>NUCLEOTIDE SEQUENCE [LARGE SCALE GENOMIC DNA]</scope>
    <source>
        <strain evidence="3">R3-111a-1</strain>
    </source>
</reference>
<dbReference type="RefSeq" id="XP_009226955.1">
    <property type="nucleotide sequence ID" value="XM_009228691.1"/>
</dbReference>
<reference evidence="1" key="3">
    <citation type="submission" date="2010-09" db="EMBL/GenBank/DDBJ databases">
        <title>Annotation of Gaeumannomyces graminis var. tritici R3-111a-1.</title>
        <authorList>
            <consortium name="The Broad Institute Genome Sequencing Platform"/>
            <person name="Ma L.-J."/>
            <person name="Dead R."/>
            <person name="Young S.K."/>
            <person name="Zeng Q."/>
            <person name="Gargeya S."/>
            <person name="Fitzgerald M."/>
            <person name="Haas B."/>
            <person name="Abouelleil A."/>
            <person name="Alvarado L."/>
            <person name="Arachchi H.M."/>
            <person name="Berlin A."/>
            <person name="Brown A."/>
            <person name="Chapman S.B."/>
            <person name="Chen Z."/>
            <person name="Dunbar C."/>
            <person name="Freedman E."/>
            <person name="Gearin G."/>
            <person name="Gellesch M."/>
            <person name="Goldberg J."/>
            <person name="Griggs A."/>
            <person name="Gujja S."/>
            <person name="Heiman D."/>
            <person name="Howarth C."/>
            <person name="Larson L."/>
            <person name="Lui A."/>
            <person name="MacDonald P.J.P."/>
            <person name="Mehta T."/>
            <person name="Montmayeur A."/>
            <person name="Murphy C."/>
            <person name="Neiman D."/>
            <person name="Pearson M."/>
            <person name="Priest M."/>
            <person name="Roberts A."/>
            <person name="Saif S."/>
            <person name="Shea T."/>
            <person name="Shenoy N."/>
            <person name="Sisk P."/>
            <person name="Stolte C."/>
            <person name="Sykes S."/>
            <person name="Yandava C."/>
            <person name="Wortman J."/>
            <person name="Nusbaum C."/>
            <person name="Birren B."/>
        </authorList>
    </citation>
    <scope>NUCLEOTIDE SEQUENCE</scope>
    <source>
        <strain evidence="1">R3-111a-1</strain>
    </source>
</reference>
<sequence>MDSSCIQRLLQRVLGLLGTWPARRLTPVAIITCQTFPKRTRPGAGGLQLP</sequence>
<dbReference type="Proteomes" id="UP000006039">
    <property type="component" value="Unassembled WGS sequence"/>
</dbReference>
<protein>
    <submittedName>
        <fullName evidence="1 2">Uncharacterized protein</fullName>
    </submittedName>
</protein>
<reference evidence="2" key="5">
    <citation type="submission" date="2018-04" db="UniProtKB">
        <authorList>
            <consortium name="EnsemblFungi"/>
        </authorList>
    </citation>
    <scope>IDENTIFICATION</scope>
    <source>
        <strain evidence="2">R3-111a-1</strain>
    </source>
</reference>
<dbReference type="VEuPathDB" id="FungiDB:GGTG_10815"/>
<dbReference type="GeneID" id="20351273"/>
<evidence type="ECO:0000313" key="3">
    <source>
        <dbReference type="Proteomes" id="UP000006039"/>
    </source>
</evidence>